<dbReference type="GO" id="GO:0016747">
    <property type="term" value="F:acyltransferase activity, transferring groups other than amino-acyl groups"/>
    <property type="evidence" value="ECO:0007669"/>
    <property type="project" value="InterPro"/>
</dbReference>
<keyword evidence="1 4" id="KW-0808">Transferase</keyword>
<dbReference type="InterPro" id="IPR000182">
    <property type="entry name" value="GNAT_dom"/>
</dbReference>
<protein>
    <submittedName>
        <fullName evidence="4">Putative acetyltransferase</fullName>
    </submittedName>
</protein>
<proteinExistence type="predicted"/>
<feature type="domain" description="N-acetyltransferase" evidence="3">
    <location>
        <begin position="155"/>
        <end position="289"/>
    </location>
</feature>
<accession>A0A117LGH2</accession>
<dbReference type="PROSITE" id="PS51186">
    <property type="entry name" value="GNAT"/>
    <property type="match status" value="1"/>
</dbReference>
<dbReference type="Proteomes" id="UP000064249">
    <property type="component" value="Unassembled WGS sequence"/>
</dbReference>
<dbReference type="SUPFAM" id="SSF55729">
    <property type="entry name" value="Acyl-CoA N-acyltransferases (Nat)"/>
    <property type="match status" value="1"/>
</dbReference>
<comment type="caution">
    <text evidence="4">The sequence shown here is derived from an EMBL/GenBank/DDBJ whole genome shotgun (WGS) entry which is preliminary data.</text>
</comment>
<evidence type="ECO:0000313" key="4">
    <source>
        <dbReference type="EMBL" id="KUK45928.1"/>
    </source>
</evidence>
<dbReference type="AlphaFoldDB" id="A0A117LGH2"/>
<keyword evidence="2" id="KW-0012">Acyltransferase</keyword>
<evidence type="ECO:0000256" key="2">
    <source>
        <dbReference type="ARBA" id="ARBA00023315"/>
    </source>
</evidence>
<evidence type="ECO:0000313" key="5">
    <source>
        <dbReference type="Proteomes" id="UP000064249"/>
    </source>
</evidence>
<dbReference type="PANTHER" id="PTHR43420">
    <property type="entry name" value="ACETYLTRANSFERASE"/>
    <property type="match status" value="1"/>
</dbReference>
<organism evidence="4 5">
    <name type="scientific">Anaerolinea thermophila</name>
    <dbReference type="NCBI Taxonomy" id="167964"/>
    <lineage>
        <taxon>Bacteria</taxon>
        <taxon>Bacillati</taxon>
        <taxon>Chloroflexota</taxon>
        <taxon>Anaerolineae</taxon>
        <taxon>Anaerolineales</taxon>
        <taxon>Anaerolineaceae</taxon>
        <taxon>Anaerolinea</taxon>
    </lineage>
</organism>
<dbReference type="InterPro" id="IPR016181">
    <property type="entry name" value="Acyl_CoA_acyltransferase"/>
</dbReference>
<reference evidence="4 5" key="1">
    <citation type="journal article" date="2015" name="MBio">
        <title>Genome-Resolved Metagenomic Analysis Reveals Roles for Candidate Phyla and Other Microbial Community Members in Biogeochemical Transformations in Oil Reservoirs.</title>
        <authorList>
            <person name="Hu P."/>
            <person name="Tom L."/>
            <person name="Singh A."/>
            <person name="Thomas B.C."/>
            <person name="Baker B.J."/>
            <person name="Piceno Y.M."/>
            <person name="Andersen G.L."/>
            <person name="Banfield J.F."/>
        </authorList>
    </citation>
    <scope>NUCLEOTIDE SEQUENCE [LARGE SCALE GENOMIC DNA]</scope>
    <source>
        <strain evidence="4">46_16</strain>
    </source>
</reference>
<dbReference type="EMBL" id="LGFU01000111">
    <property type="protein sequence ID" value="KUK45928.1"/>
    <property type="molecule type" value="Genomic_DNA"/>
</dbReference>
<dbReference type="InterPro" id="IPR050680">
    <property type="entry name" value="YpeA/RimI_acetyltransf"/>
</dbReference>
<evidence type="ECO:0000259" key="3">
    <source>
        <dbReference type="PROSITE" id="PS51186"/>
    </source>
</evidence>
<sequence length="289" mass="32710">MLNDKTSPKKPMIITEAKPEHYNQIASFLNENNQIHRHLDWLGTLDWLGYQPYLLMIKDKKINAVLCATPENDKSAWVRTFAAKKNLPIEETWQKLLDKAISKLEENGINQLAALALHSWFEGLLSISGFKHRQNIVVLEWGGKLPSEVPINPDIEIRPMNLADLPEVHTLDKIAFQPLWQNSLAGLTKAYEQPGISTVAVCQGTIIGYQISTTMTIYGHLSRLAVNPEYQRSGIASALVYDLLRQFVQQGFWQVTVNTQSDNSASLKLYDTFGFEKTGEEIPVYKLDL</sequence>
<evidence type="ECO:0000256" key="1">
    <source>
        <dbReference type="ARBA" id="ARBA00022679"/>
    </source>
</evidence>
<gene>
    <name evidence="4" type="ORF">XD73_1199</name>
</gene>
<name>A0A117LGH2_9CHLR</name>
<dbReference type="Pfam" id="PF00583">
    <property type="entry name" value="Acetyltransf_1"/>
    <property type="match status" value="1"/>
</dbReference>
<dbReference type="CDD" id="cd04301">
    <property type="entry name" value="NAT_SF"/>
    <property type="match status" value="1"/>
</dbReference>
<dbReference type="Gene3D" id="3.40.630.30">
    <property type="match status" value="1"/>
</dbReference>